<protein>
    <submittedName>
        <fullName evidence="2">Uncharacterized protein</fullName>
    </submittedName>
</protein>
<feature type="compositionally biased region" description="Polar residues" evidence="1">
    <location>
        <begin position="223"/>
        <end position="249"/>
    </location>
</feature>
<dbReference type="PANTHER" id="PTHR40468:SF1">
    <property type="entry name" value="TOPOISOMERASE I DAMAGE AFFECTED PROTEIN 11"/>
    <property type="match status" value="1"/>
</dbReference>
<gene>
    <name evidence="2" type="ORF">BABINDRAFT_159673</name>
</gene>
<name>A0A1E3R005_9ASCO</name>
<proteinExistence type="predicted"/>
<keyword evidence="3" id="KW-1185">Reference proteome</keyword>
<dbReference type="GeneID" id="30145663"/>
<evidence type="ECO:0000313" key="3">
    <source>
        <dbReference type="Proteomes" id="UP000094336"/>
    </source>
</evidence>
<dbReference type="Proteomes" id="UP000094336">
    <property type="component" value="Unassembled WGS sequence"/>
</dbReference>
<evidence type="ECO:0000256" key="1">
    <source>
        <dbReference type="SAM" id="MobiDB-lite"/>
    </source>
</evidence>
<feature type="compositionally biased region" description="Polar residues" evidence="1">
    <location>
        <begin position="117"/>
        <end position="126"/>
    </location>
</feature>
<dbReference type="RefSeq" id="XP_018988564.1">
    <property type="nucleotide sequence ID" value="XM_019127810.1"/>
</dbReference>
<dbReference type="EMBL" id="KV454426">
    <property type="protein sequence ID" value="ODQ83236.1"/>
    <property type="molecule type" value="Genomic_DNA"/>
</dbReference>
<reference evidence="3" key="1">
    <citation type="submission" date="2016-05" db="EMBL/GenBank/DDBJ databases">
        <title>Comparative genomics of biotechnologically important yeasts.</title>
        <authorList>
            <consortium name="DOE Joint Genome Institute"/>
            <person name="Riley R."/>
            <person name="Haridas S."/>
            <person name="Wolfe K.H."/>
            <person name="Lopes M.R."/>
            <person name="Hittinger C.T."/>
            <person name="Goker M."/>
            <person name="Salamov A."/>
            <person name="Wisecaver J."/>
            <person name="Long T.M."/>
            <person name="Aerts A.L."/>
            <person name="Barry K."/>
            <person name="Choi C."/>
            <person name="Clum A."/>
            <person name="Coughlan A.Y."/>
            <person name="Deshpande S."/>
            <person name="Douglass A.P."/>
            <person name="Hanson S.J."/>
            <person name="Klenk H.-P."/>
            <person name="Labutti K."/>
            <person name="Lapidus A."/>
            <person name="Lindquist E."/>
            <person name="Lipzen A."/>
            <person name="Meier-Kolthoff J.P."/>
            <person name="Ohm R.A."/>
            <person name="Otillar R.P."/>
            <person name="Pangilinan J."/>
            <person name="Peng Y."/>
            <person name="Rokas A."/>
            <person name="Rosa C.A."/>
            <person name="Scheuner C."/>
            <person name="Sibirny A.A."/>
            <person name="Slot J.C."/>
            <person name="Stielow J.B."/>
            <person name="Sun H."/>
            <person name="Kurtzman C.P."/>
            <person name="Blackwell M."/>
            <person name="Grigoriev I.V."/>
            <person name="Jeffries T.W."/>
        </authorList>
    </citation>
    <scope>NUCLEOTIDE SEQUENCE [LARGE SCALE GENOMIC DNA]</scope>
    <source>
        <strain evidence="3">NRRL Y-12698</strain>
    </source>
</reference>
<organism evidence="2 3">
    <name type="scientific">Babjeviella inositovora NRRL Y-12698</name>
    <dbReference type="NCBI Taxonomy" id="984486"/>
    <lineage>
        <taxon>Eukaryota</taxon>
        <taxon>Fungi</taxon>
        <taxon>Dikarya</taxon>
        <taxon>Ascomycota</taxon>
        <taxon>Saccharomycotina</taxon>
        <taxon>Pichiomycetes</taxon>
        <taxon>Serinales incertae sedis</taxon>
        <taxon>Babjeviella</taxon>
    </lineage>
</organism>
<dbReference type="PANTHER" id="PTHR40468">
    <property type="entry name" value="YALI0A15257P"/>
    <property type="match status" value="1"/>
</dbReference>
<sequence length="455" mass="48370">MQQVQVIHSSPSNTHIIPPMPSNLVGEDIIAERVLQRAEISRITRQLKSRLAKAGIKAKVENSQLFSSSPNKHNAQFSSEANFSPLKASGEFSPLKDAHFSGSAQFSPLKAPTFSSMNHLPSSATTEVEERFPSKRTLDSDATDTDTECSPMKKHTSNPTLSNIPSSPIYQQYQQQSEREHNMTTDPPQTPPSTYSSLHKSSSVTLALAQSTISHVSHLNNLSPLSKVNKPLTSSPGLSTPKTSRNRMSLLTPKGRSNDEEGADLLMFLATSPSPATYGKNSSMLGALPSLPKLQFPNSLDTKSPIALPSFNITASASGAATVSSTPNKESRPKSAFLAPATPKRSNNLLSGVNKTPITSRFAGTGITNADLLKTPTTTRATPVGFSMSDYVNFLTPSPISRAMSGRTPHQASNDLSSFHLSGGPALGASNLGAGAAGRIVNFDKLSFGGSNVEK</sequence>
<accession>A0A1E3R005</accession>
<feature type="compositionally biased region" description="Low complexity" evidence="1">
    <location>
        <begin position="317"/>
        <end position="326"/>
    </location>
</feature>
<feature type="region of interest" description="Disordered" evidence="1">
    <location>
        <begin position="223"/>
        <end position="259"/>
    </location>
</feature>
<feature type="region of interest" description="Disordered" evidence="1">
    <location>
        <begin position="117"/>
        <end position="201"/>
    </location>
</feature>
<feature type="region of interest" description="Disordered" evidence="1">
    <location>
        <begin position="317"/>
        <end position="343"/>
    </location>
</feature>
<evidence type="ECO:0000313" key="2">
    <source>
        <dbReference type="EMBL" id="ODQ83236.1"/>
    </source>
</evidence>
<feature type="compositionally biased region" description="Basic and acidic residues" evidence="1">
    <location>
        <begin position="128"/>
        <end position="139"/>
    </location>
</feature>
<dbReference type="AlphaFoldDB" id="A0A1E3R005"/>
<feature type="compositionally biased region" description="Low complexity" evidence="1">
    <location>
        <begin position="164"/>
        <end position="176"/>
    </location>
</feature>
<feature type="compositionally biased region" description="Polar residues" evidence="1">
    <location>
        <begin position="184"/>
        <end position="201"/>
    </location>
</feature>
<dbReference type="OrthoDB" id="2163387at2759"/>